<evidence type="ECO:0000313" key="1">
    <source>
        <dbReference type="EMBL" id="KRY72262.1"/>
    </source>
</evidence>
<keyword evidence="2" id="KW-1185">Reference proteome</keyword>
<dbReference type="Proteomes" id="UP000055024">
    <property type="component" value="Unassembled WGS sequence"/>
</dbReference>
<comment type="caution">
    <text evidence="1">The sequence shown here is derived from an EMBL/GenBank/DDBJ whole genome shotgun (WGS) entry which is preliminary data.</text>
</comment>
<dbReference type="EMBL" id="JYDP01007314">
    <property type="protein sequence ID" value="KRY72262.1"/>
    <property type="molecule type" value="Genomic_DNA"/>
</dbReference>
<sequence>MPSAKYETYCGAAAYNRNNNYAAMMTNGDQHPLLQEQQTYFHDNSGLFRKR</sequence>
<protein>
    <submittedName>
        <fullName evidence="1">Uncharacterized protein</fullName>
    </submittedName>
</protein>
<proteinExistence type="predicted"/>
<name>A0A0V1EET9_9BILA</name>
<organism evidence="1 2">
    <name type="scientific">Trichinella zimbabwensis</name>
    <dbReference type="NCBI Taxonomy" id="268475"/>
    <lineage>
        <taxon>Eukaryota</taxon>
        <taxon>Metazoa</taxon>
        <taxon>Ecdysozoa</taxon>
        <taxon>Nematoda</taxon>
        <taxon>Enoplea</taxon>
        <taxon>Dorylaimia</taxon>
        <taxon>Trichinellida</taxon>
        <taxon>Trichinellidae</taxon>
        <taxon>Trichinella</taxon>
    </lineage>
</organism>
<dbReference type="AlphaFoldDB" id="A0A0V1EET9"/>
<gene>
    <name evidence="1" type="ORF">T11_8073</name>
</gene>
<evidence type="ECO:0000313" key="2">
    <source>
        <dbReference type="Proteomes" id="UP000055024"/>
    </source>
</evidence>
<reference evidence="1 2" key="1">
    <citation type="submission" date="2015-01" db="EMBL/GenBank/DDBJ databases">
        <title>Evolution of Trichinella species and genotypes.</title>
        <authorList>
            <person name="Korhonen P.K."/>
            <person name="Edoardo P."/>
            <person name="Giuseppe L.R."/>
            <person name="Gasser R.B."/>
        </authorList>
    </citation>
    <scope>NUCLEOTIDE SEQUENCE [LARGE SCALE GENOMIC DNA]</scope>
    <source>
        <strain evidence="1">ISS1029</strain>
    </source>
</reference>
<accession>A0A0V1EET9</accession>